<sequence length="78" mass="8781">MKTKKLTEILERVEAWPPHIQDELAEFALELDAGLKDGEYQPTPEELASIDRGLRVAAEGRFASEQQVEAVFAKFHGK</sequence>
<dbReference type="Proteomes" id="UP000676951">
    <property type="component" value="Chromosome"/>
</dbReference>
<proteinExistence type="predicted"/>
<reference evidence="1 2" key="1">
    <citation type="submission" date="2021-06" db="EMBL/GenBank/DDBJ databases">
        <title>Bradyrhizobium sp. S2-11-4 Genome sequencing.</title>
        <authorList>
            <person name="Jin L."/>
        </authorList>
    </citation>
    <scope>NUCLEOTIDE SEQUENCE [LARGE SCALE GENOMIC DNA]</scope>
    <source>
        <strain evidence="1 2">S2-11-4</strain>
    </source>
</reference>
<name>A0A975RUV7_9BRAD</name>
<dbReference type="RefSeq" id="WP_215602185.1">
    <property type="nucleotide sequence ID" value="NZ_CP076136.1"/>
</dbReference>
<dbReference type="AlphaFoldDB" id="A0A975RUV7"/>
<keyword evidence="2" id="KW-1185">Reference proteome</keyword>
<accession>A0A975RUV7</accession>
<organism evidence="1 2">
    <name type="scientific">Bradyrhizobium sediminis</name>
    <dbReference type="NCBI Taxonomy" id="2840469"/>
    <lineage>
        <taxon>Bacteria</taxon>
        <taxon>Pseudomonadati</taxon>
        <taxon>Pseudomonadota</taxon>
        <taxon>Alphaproteobacteria</taxon>
        <taxon>Hyphomicrobiales</taxon>
        <taxon>Nitrobacteraceae</taxon>
        <taxon>Bradyrhizobium</taxon>
    </lineage>
</organism>
<evidence type="ECO:0000313" key="1">
    <source>
        <dbReference type="EMBL" id="QWG21462.1"/>
    </source>
</evidence>
<evidence type="ECO:0000313" key="2">
    <source>
        <dbReference type="Proteomes" id="UP000676951"/>
    </source>
</evidence>
<gene>
    <name evidence="1" type="ORF">KMZ93_15725</name>
</gene>
<dbReference type="EMBL" id="CP076136">
    <property type="protein sequence ID" value="QWG21462.1"/>
    <property type="molecule type" value="Genomic_DNA"/>
</dbReference>
<protein>
    <submittedName>
        <fullName evidence="1">Uncharacterized protein</fullName>
    </submittedName>
</protein>